<evidence type="ECO:0000313" key="11">
    <source>
        <dbReference type="Proteomes" id="UP001164746"/>
    </source>
</evidence>
<feature type="domain" description="tRNA synthetases class I catalytic" evidence="9">
    <location>
        <begin position="142"/>
        <end position="328"/>
    </location>
</feature>
<dbReference type="InterPro" id="IPR032678">
    <property type="entry name" value="tRNA-synt_1_cat_dom"/>
</dbReference>
<keyword evidence="3" id="KW-0479">Metal-binding</keyword>
<proteinExistence type="predicted"/>
<protein>
    <recommendedName>
        <fullName evidence="7">Cysteine--tRNA ligase, cytoplasmic</fullName>
    </recommendedName>
</protein>
<comment type="cofactor">
    <cofactor evidence="1">
        <name>Zn(2+)</name>
        <dbReference type="ChEBI" id="CHEBI:29105"/>
    </cofactor>
</comment>
<dbReference type="SUPFAM" id="SSF47323">
    <property type="entry name" value="Anticodon-binding domain of a subclass of class I aminoacyl-tRNA synthetases"/>
    <property type="match status" value="1"/>
</dbReference>
<feature type="region of interest" description="Disordered" evidence="8">
    <location>
        <begin position="516"/>
        <end position="569"/>
    </location>
</feature>
<evidence type="ECO:0000256" key="6">
    <source>
        <dbReference type="ARBA" id="ARBA00022840"/>
    </source>
</evidence>
<keyword evidence="2" id="KW-0436">Ligase</keyword>
<evidence type="ECO:0000256" key="4">
    <source>
        <dbReference type="ARBA" id="ARBA00022741"/>
    </source>
</evidence>
<evidence type="ECO:0000256" key="1">
    <source>
        <dbReference type="ARBA" id="ARBA00001947"/>
    </source>
</evidence>
<keyword evidence="5" id="KW-0862">Zinc</keyword>
<dbReference type="InterPro" id="IPR024909">
    <property type="entry name" value="Cys-tRNA/MSH_ligase"/>
</dbReference>
<evidence type="ECO:0000256" key="2">
    <source>
        <dbReference type="ARBA" id="ARBA00022598"/>
    </source>
</evidence>
<evidence type="ECO:0000256" key="5">
    <source>
        <dbReference type="ARBA" id="ARBA00022833"/>
    </source>
</evidence>
<dbReference type="EMBL" id="CP111015">
    <property type="protein sequence ID" value="WAR01867.1"/>
    <property type="molecule type" value="Genomic_DNA"/>
</dbReference>
<evidence type="ECO:0000259" key="9">
    <source>
        <dbReference type="Pfam" id="PF01406"/>
    </source>
</evidence>
<dbReference type="PRINTS" id="PR00983">
    <property type="entry name" value="TRNASYNTHCYS"/>
</dbReference>
<feature type="compositionally biased region" description="Basic and acidic residues" evidence="8">
    <location>
        <begin position="516"/>
        <end position="536"/>
    </location>
</feature>
<organism evidence="10 11">
    <name type="scientific">Mya arenaria</name>
    <name type="common">Soft-shell clam</name>
    <dbReference type="NCBI Taxonomy" id="6604"/>
    <lineage>
        <taxon>Eukaryota</taxon>
        <taxon>Metazoa</taxon>
        <taxon>Spiralia</taxon>
        <taxon>Lophotrochozoa</taxon>
        <taxon>Mollusca</taxon>
        <taxon>Bivalvia</taxon>
        <taxon>Autobranchia</taxon>
        <taxon>Heteroconchia</taxon>
        <taxon>Euheterodonta</taxon>
        <taxon>Imparidentia</taxon>
        <taxon>Neoheterodontei</taxon>
        <taxon>Myida</taxon>
        <taxon>Myoidea</taxon>
        <taxon>Myidae</taxon>
        <taxon>Mya</taxon>
    </lineage>
</organism>
<evidence type="ECO:0000256" key="3">
    <source>
        <dbReference type="ARBA" id="ARBA00022723"/>
    </source>
</evidence>
<dbReference type="PANTHER" id="PTHR10890:SF3">
    <property type="entry name" value="CYSTEINE--TRNA LIGASE, CYTOPLASMIC"/>
    <property type="match status" value="1"/>
</dbReference>
<dbReference type="PANTHER" id="PTHR10890">
    <property type="entry name" value="CYSTEINYL-TRNA SYNTHETASE"/>
    <property type="match status" value="1"/>
</dbReference>
<feature type="compositionally biased region" description="Basic and acidic residues" evidence="8">
    <location>
        <begin position="543"/>
        <end position="569"/>
    </location>
</feature>
<evidence type="ECO:0000313" key="10">
    <source>
        <dbReference type="EMBL" id="WAR01867.1"/>
    </source>
</evidence>
<gene>
    <name evidence="10" type="ORF">MAR_008425</name>
</gene>
<keyword evidence="6" id="KW-0067">ATP-binding</keyword>
<dbReference type="SUPFAM" id="SSF52374">
    <property type="entry name" value="Nucleotidylyl transferase"/>
    <property type="match status" value="1"/>
</dbReference>
<keyword evidence="11" id="KW-1185">Reference proteome</keyword>
<dbReference type="Pfam" id="PF01406">
    <property type="entry name" value="tRNA-synt_1e"/>
    <property type="match status" value="1"/>
</dbReference>
<dbReference type="InterPro" id="IPR014729">
    <property type="entry name" value="Rossmann-like_a/b/a_fold"/>
</dbReference>
<accession>A0ABY7DVZ3</accession>
<sequence length="605" mass="69356">MGHARSYISFDILRRVMSGYFNYNIIRRARQNHLWEAYMAEGKPWNAVVEDTPFGEKLVNETDPDKKAMYERMKTRIELAVTAMEAAANNGQECQEARKNLLLASKDVLADWLDVQHGSEVTDKLIFSKLSSHFEEEYESNGSIYFDVGAFSSKPDHYYAKLVPEAYGDMKALKEGEGELSISEDRMGEKRSPNDFALWKAGKPGEPLWDSPWGKGRPGWHIECSVMASSILGETLDIHTGGVDLKFPHHDNELAQAEACYENNNWVQYFVHSGHLTIEGCKMSKSLKNFISIKDALKKHSARQLRLLFLLHSWKDTLDYGTDTMTMALKYEKLVTEFYHMLKDVKRNVPGSGVAAFDKWGPEEVILNNKFTEAREEVHEAICDSIDTKRTCAIVKKLISACNIYVPEAQTRSRPNRKLLENIGDYILNIFRVEETVMPYLTVFANFREDIRKVAREEKVSSVLKVCDQLRDDVLPELGVRLEDKEGQPPVIKLADRETLLREKQEKLKQEEAKRLEKEKKKQKAEAEKAAKEAQKRIPPTDMFRRETDKYSQFDDKGMPTHDAAGKEISKSALKKLTKLYEQQEKKYNEYLQSQGERAPGDGAQ</sequence>
<dbReference type="InterPro" id="IPR009080">
    <property type="entry name" value="tRNAsynth_Ia_anticodon-bd"/>
</dbReference>
<reference evidence="10" key="1">
    <citation type="submission" date="2022-11" db="EMBL/GenBank/DDBJ databases">
        <title>Centuries of genome instability and evolution in soft-shell clam transmissible cancer (bioRxiv).</title>
        <authorList>
            <person name="Hart S.F.M."/>
            <person name="Yonemitsu M.A."/>
            <person name="Giersch R.M."/>
            <person name="Beal B.F."/>
            <person name="Arriagada G."/>
            <person name="Davis B.W."/>
            <person name="Ostrander E.A."/>
            <person name="Goff S.P."/>
            <person name="Metzger M.J."/>
        </authorList>
    </citation>
    <scope>NUCLEOTIDE SEQUENCE</scope>
    <source>
        <strain evidence="10">MELC-2E11</strain>
        <tissue evidence="10">Siphon/mantle</tissue>
    </source>
</reference>
<dbReference type="Gene3D" id="3.40.50.620">
    <property type="entry name" value="HUPs"/>
    <property type="match status" value="1"/>
</dbReference>
<evidence type="ECO:0000256" key="8">
    <source>
        <dbReference type="SAM" id="MobiDB-lite"/>
    </source>
</evidence>
<evidence type="ECO:0000256" key="7">
    <source>
        <dbReference type="ARBA" id="ARBA00039362"/>
    </source>
</evidence>
<dbReference type="Proteomes" id="UP001164746">
    <property type="component" value="Chromosome 4"/>
</dbReference>
<keyword evidence="4" id="KW-0547">Nucleotide-binding</keyword>
<name>A0ABY7DVZ3_MYAAR</name>